<proteinExistence type="predicted"/>
<dbReference type="Proteomes" id="UP000823633">
    <property type="component" value="Unassembled WGS sequence"/>
</dbReference>
<gene>
    <name evidence="1" type="ORF">IAC42_03495</name>
</gene>
<name>A0A9D9HAJ9_9SPIR</name>
<reference evidence="1" key="2">
    <citation type="journal article" date="2021" name="PeerJ">
        <title>Extensive microbial diversity within the chicken gut microbiome revealed by metagenomics and culture.</title>
        <authorList>
            <person name="Gilroy R."/>
            <person name="Ravi A."/>
            <person name="Getino M."/>
            <person name="Pursley I."/>
            <person name="Horton D.L."/>
            <person name="Alikhan N.F."/>
            <person name="Baker D."/>
            <person name="Gharbi K."/>
            <person name="Hall N."/>
            <person name="Watson M."/>
            <person name="Adriaenssens E.M."/>
            <person name="Foster-Nyarko E."/>
            <person name="Jarju S."/>
            <person name="Secka A."/>
            <person name="Antonio M."/>
            <person name="Oren A."/>
            <person name="Chaudhuri R.R."/>
            <person name="La Ragione R."/>
            <person name="Hildebrand F."/>
            <person name="Pallen M.J."/>
        </authorList>
    </citation>
    <scope>NUCLEOTIDE SEQUENCE</scope>
    <source>
        <strain evidence="1">11167</strain>
    </source>
</reference>
<comment type="caution">
    <text evidence="1">The sequence shown here is derived from an EMBL/GenBank/DDBJ whole genome shotgun (WGS) entry which is preliminary data.</text>
</comment>
<dbReference type="EMBL" id="JADIMU010000022">
    <property type="protein sequence ID" value="MBO8442803.1"/>
    <property type="molecule type" value="Genomic_DNA"/>
</dbReference>
<evidence type="ECO:0000313" key="1">
    <source>
        <dbReference type="EMBL" id="MBO8442803.1"/>
    </source>
</evidence>
<sequence>MPTGGVWGDDPWRSGAIMQSLPAMIGFEELKMNNFDSVKAEAEERGRFSLIGFDVEAMTDTWRENDDGWFMQYRIWYGKNPVGLIQYYYNKDSKRFSYRQLVAVAPVNIIHGVEYIPTPFIIALEFQDIDVRNLNKVGQFSFGQLGPDGKIEEDALVDWIWLGKFDSQSGEATQGISFNRAWISGRSDKDLFQSFIHADKVRGSDLFDLQDIYDQIAGLRGDRDYVIDTRSEAEAMDDDFLFGVSKYMYANYQNLSRGYEGGFSSYDDFMAASLEEIDEGFEAHEVKDGMRKLGNAVNTNPVIFSWSGGKSAAAQTTGDGGYAEGPDFASVTSREKLEKTDFLEFYDQLEGKEGNELVEALVDAHLRACGIEDEDYIANYAYACLEVPKYDTIPEYIKRWPMEVTSMDPDRFKADFETALKEWS</sequence>
<reference evidence="1" key="1">
    <citation type="submission" date="2020-10" db="EMBL/GenBank/DDBJ databases">
        <authorList>
            <person name="Gilroy R."/>
        </authorList>
    </citation>
    <scope>NUCLEOTIDE SEQUENCE</scope>
    <source>
        <strain evidence="1">11167</strain>
    </source>
</reference>
<protein>
    <submittedName>
        <fullName evidence="1">Uncharacterized protein</fullName>
    </submittedName>
</protein>
<accession>A0A9D9HAJ9</accession>
<organism evidence="1 2">
    <name type="scientific">Candidatus Aphodenecus pullistercoris</name>
    <dbReference type="NCBI Taxonomy" id="2840669"/>
    <lineage>
        <taxon>Bacteria</taxon>
        <taxon>Pseudomonadati</taxon>
        <taxon>Spirochaetota</taxon>
        <taxon>Spirochaetia</taxon>
        <taxon>Spirochaetales</taxon>
        <taxon>Candidatus Aphodenecus</taxon>
    </lineage>
</organism>
<dbReference type="AlphaFoldDB" id="A0A9D9HAJ9"/>
<evidence type="ECO:0000313" key="2">
    <source>
        <dbReference type="Proteomes" id="UP000823633"/>
    </source>
</evidence>